<dbReference type="PANTHER" id="PTHR30346">
    <property type="entry name" value="TRANSCRIPTIONAL DUAL REGULATOR HCAR-RELATED"/>
    <property type="match status" value="1"/>
</dbReference>
<feature type="domain" description="HTH lysR-type" evidence="5">
    <location>
        <begin position="1"/>
        <end position="58"/>
    </location>
</feature>
<organism evidence="6 7">
    <name type="scientific">Streptomyces durmitorensis</name>
    <dbReference type="NCBI Taxonomy" id="319947"/>
    <lineage>
        <taxon>Bacteria</taxon>
        <taxon>Bacillati</taxon>
        <taxon>Actinomycetota</taxon>
        <taxon>Actinomycetes</taxon>
        <taxon>Kitasatosporales</taxon>
        <taxon>Streptomycetaceae</taxon>
        <taxon>Streptomyces</taxon>
    </lineage>
</organism>
<dbReference type="Pfam" id="PF00126">
    <property type="entry name" value="HTH_1"/>
    <property type="match status" value="1"/>
</dbReference>
<dbReference type="InterPro" id="IPR036390">
    <property type="entry name" value="WH_DNA-bd_sf"/>
</dbReference>
<dbReference type="SUPFAM" id="SSF46785">
    <property type="entry name" value="Winged helix' DNA-binding domain"/>
    <property type="match status" value="1"/>
</dbReference>
<evidence type="ECO:0000256" key="1">
    <source>
        <dbReference type="ARBA" id="ARBA00009437"/>
    </source>
</evidence>
<dbReference type="CDD" id="cd08414">
    <property type="entry name" value="PBP2_LTTR_aromatics_like"/>
    <property type="match status" value="1"/>
</dbReference>
<sequence>MERQELETFLTLAEELHFGRTAERLLLSQARVSQTVKKLERKIGAPLFERTSRRVEMSPLGRQLYDDLAPLHVRMEAAVARAQDVARGVEGELTVAFLGSGAGTLTSAILATFRERCPGCDVRMRETQFGDPLGALRSGDADVLFTCLPVEEPDLTVGPVVINEPRMLAVPLGHRLAGRDSVSLEELAGETFFGVVNGAPAYWWDFHVPPRTPSGLPIRRGQSVAGFQELMTLVATGQGLSPVIASVEKYYARPDITFVPLTDVPSADVALIWRTAAEGTPRLEAFVRAVRDTVAANGGPAPF</sequence>
<evidence type="ECO:0000313" key="7">
    <source>
        <dbReference type="Proteomes" id="UP000829992"/>
    </source>
</evidence>
<dbReference type="PRINTS" id="PR00039">
    <property type="entry name" value="HTHLYSR"/>
</dbReference>
<dbReference type="Pfam" id="PF03466">
    <property type="entry name" value="LysR_substrate"/>
    <property type="match status" value="1"/>
</dbReference>
<keyword evidence="2" id="KW-0805">Transcription regulation</keyword>
<dbReference type="SUPFAM" id="SSF53850">
    <property type="entry name" value="Periplasmic binding protein-like II"/>
    <property type="match status" value="1"/>
</dbReference>
<proteinExistence type="inferred from homology"/>
<evidence type="ECO:0000313" key="6">
    <source>
        <dbReference type="EMBL" id="UQT57386.1"/>
    </source>
</evidence>
<evidence type="ECO:0000256" key="3">
    <source>
        <dbReference type="ARBA" id="ARBA00023125"/>
    </source>
</evidence>
<dbReference type="InterPro" id="IPR000847">
    <property type="entry name" value="LysR_HTH_N"/>
</dbReference>
<dbReference type="Proteomes" id="UP000829992">
    <property type="component" value="Chromosome"/>
</dbReference>
<evidence type="ECO:0000256" key="2">
    <source>
        <dbReference type="ARBA" id="ARBA00023015"/>
    </source>
</evidence>
<dbReference type="PROSITE" id="PS50931">
    <property type="entry name" value="HTH_LYSR"/>
    <property type="match status" value="1"/>
</dbReference>
<keyword evidence="4" id="KW-0804">Transcription</keyword>
<comment type="similarity">
    <text evidence="1">Belongs to the LysR transcriptional regulatory family.</text>
</comment>
<gene>
    <name evidence="6" type="ORF">M4V62_21030</name>
</gene>
<evidence type="ECO:0000259" key="5">
    <source>
        <dbReference type="PROSITE" id="PS50931"/>
    </source>
</evidence>
<reference evidence="6 7" key="1">
    <citation type="submission" date="2022-05" db="EMBL/GenBank/DDBJ databases">
        <authorList>
            <person name="Zhou X."/>
            <person name="Li K."/>
            <person name="Man Y."/>
        </authorList>
    </citation>
    <scope>NUCLEOTIDE SEQUENCE [LARGE SCALE GENOMIC DNA]</scope>
    <source>
        <strain evidence="6 7">MS405</strain>
    </source>
</reference>
<dbReference type="PANTHER" id="PTHR30346:SF0">
    <property type="entry name" value="HCA OPERON TRANSCRIPTIONAL ACTIVATOR HCAR"/>
    <property type="match status" value="1"/>
</dbReference>
<name>A0ABY4PUZ5_9ACTN</name>
<protein>
    <submittedName>
        <fullName evidence="6">LysR family transcriptional regulator</fullName>
    </submittedName>
</protein>
<dbReference type="InterPro" id="IPR036388">
    <property type="entry name" value="WH-like_DNA-bd_sf"/>
</dbReference>
<dbReference type="EMBL" id="CP097289">
    <property type="protein sequence ID" value="UQT57386.1"/>
    <property type="molecule type" value="Genomic_DNA"/>
</dbReference>
<dbReference type="RefSeq" id="WP_249588794.1">
    <property type="nucleotide sequence ID" value="NZ_BAAAQL010000044.1"/>
</dbReference>
<dbReference type="InterPro" id="IPR005119">
    <property type="entry name" value="LysR_subst-bd"/>
</dbReference>
<dbReference type="Gene3D" id="3.40.190.10">
    <property type="entry name" value="Periplasmic binding protein-like II"/>
    <property type="match status" value="2"/>
</dbReference>
<dbReference type="Gene3D" id="1.10.10.10">
    <property type="entry name" value="Winged helix-like DNA-binding domain superfamily/Winged helix DNA-binding domain"/>
    <property type="match status" value="1"/>
</dbReference>
<keyword evidence="3" id="KW-0238">DNA-binding</keyword>
<accession>A0ABY4PUZ5</accession>
<evidence type="ECO:0000256" key="4">
    <source>
        <dbReference type="ARBA" id="ARBA00023163"/>
    </source>
</evidence>
<keyword evidence="7" id="KW-1185">Reference proteome</keyword>